<keyword evidence="1" id="KW-1133">Transmembrane helix</keyword>
<feature type="transmembrane region" description="Helical" evidence="1">
    <location>
        <begin position="21"/>
        <end position="41"/>
    </location>
</feature>
<evidence type="ECO:0008006" key="4">
    <source>
        <dbReference type="Google" id="ProtNLM"/>
    </source>
</evidence>
<dbReference type="Gene3D" id="3.40.50.150">
    <property type="entry name" value="Vaccinia Virus protein VP39"/>
    <property type="match status" value="1"/>
</dbReference>
<accession>A0AAV0T2C3</accession>
<dbReference type="InterPro" id="IPR050723">
    <property type="entry name" value="CFA/CMAS"/>
</dbReference>
<dbReference type="EMBL" id="CANTFL010000086">
    <property type="protein sequence ID" value="CAI5711756.1"/>
    <property type="molecule type" value="Genomic_DNA"/>
</dbReference>
<evidence type="ECO:0000313" key="3">
    <source>
        <dbReference type="Proteomes" id="UP001162031"/>
    </source>
</evidence>
<dbReference type="PANTHER" id="PTHR43667:SF2">
    <property type="entry name" value="FATTY ACID C-METHYL TRANSFERASE"/>
    <property type="match status" value="1"/>
</dbReference>
<feature type="transmembrane region" description="Helical" evidence="1">
    <location>
        <begin position="115"/>
        <end position="133"/>
    </location>
</feature>
<proteinExistence type="predicted"/>
<reference evidence="2" key="1">
    <citation type="submission" date="2022-12" db="EMBL/GenBank/DDBJ databases">
        <authorList>
            <person name="Webb A."/>
        </authorList>
    </citation>
    <scope>NUCLEOTIDE SEQUENCE</scope>
    <source>
        <strain evidence="2">Hp1</strain>
    </source>
</reference>
<dbReference type="Proteomes" id="UP001162031">
    <property type="component" value="Unassembled WGS sequence"/>
</dbReference>
<comment type="caution">
    <text evidence="2">The sequence shown here is derived from an EMBL/GenBank/DDBJ whole genome shotgun (WGS) entry which is preliminary data.</text>
</comment>
<feature type="transmembrane region" description="Helical" evidence="1">
    <location>
        <begin position="178"/>
        <end position="196"/>
    </location>
</feature>
<protein>
    <recommendedName>
        <fullName evidence="4">Methyltransferase domain-containing protein</fullName>
    </recommendedName>
</protein>
<feature type="transmembrane region" description="Helical" evidence="1">
    <location>
        <begin position="48"/>
        <end position="81"/>
    </location>
</feature>
<keyword evidence="3" id="KW-1185">Reference proteome</keyword>
<evidence type="ECO:0000313" key="2">
    <source>
        <dbReference type="EMBL" id="CAI5711756.1"/>
    </source>
</evidence>
<organism evidence="2 3">
    <name type="scientific">Hyaloperonospora brassicae</name>
    <name type="common">Brassica downy mildew</name>
    <name type="synonym">Peronospora brassicae</name>
    <dbReference type="NCBI Taxonomy" id="162125"/>
    <lineage>
        <taxon>Eukaryota</taxon>
        <taxon>Sar</taxon>
        <taxon>Stramenopiles</taxon>
        <taxon>Oomycota</taxon>
        <taxon>Peronosporomycetes</taxon>
        <taxon>Peronosporales</taxon>
        <taxon>Peronosporaceae</taxon>
        <taxon>Hyaloperonospora</taxon>
    </lineage>
</organism>
<dbReference type="PANTHER" id="PTHR43667">
    <property type="entry name" value="CYCLOPROPANE-FATTY-ACYL-PHOSPHOLIPID SYNTHASE"/>
    <property type="match status" value="1"/>
</dbReference>
<keyword evidence="1" id="KW-0812">Transmembrane</keyword>
<dbReference type="Pfam" id="PF02353">
    <property type="entry name" value="CMAS"/>
    <property type="match status" value="1"/>
</dbReference>
<dbReference type="InterPro" id="IPR029063">
    <property type="entry name" value="SAM-dependent_MTases_sf"/>
</dbReference>
<feature type="transmembrane region" description="Helical" evidence="1">
    <location>
        <begin position="202"/>
        <end position="221"/>
    </location>
</feature>
<sequence>MDTLLDGHSHDAVQPPDHVDAAVAVALLFGVVVLPPLVGVRTMYTNCWFVFTAVAHVVASESALGIATSMGITIMVGWYSLRVFDRYAFTAVLNGWLGVWTSSPVLGVAARVVDFVLHLLVPMLLVSCYLPLVRVWMSVPALISSRLWSHFVVGGGVFPKADHIYRFSPPRSQHFWNAAYKMELMLNLLVPLFCVLAHQRSFWVYVATAIAGAILFCLQLIRSLSLPKLRKNAKTIMCRLLSSGGIRPNVDFVVRNDSFWLDWMSEGLVAIGESYVGCLWATSAACTLDDMVASLLTIPMEGRQEMYRSWSARFVALAARLFNYPPSSMGLVVGAVSEQFDLCPEFRQAYMDRYLHQGFGMWTPGTATIHVAQSNKLANLDQLLDIRAGHTVLDVSIGSWGGVGCYLAQQHADATVVCVLSTIQELARAKKFARELDVFSRMEFVLTETPDKLLALLDGYRASKFDRITLCGVIETIPDTQRTRFLRALKRVQTSNGSTLLELSVCTAAHMTTHAWTNKYVHSAFPCYAITLPCVRRLAGETGFTLQDTLGYSEHYERTFLEWNRRFQAQWGHDAATDDPTSPLQPMPSLPESFKRTWEFYLLHSAACYRSRALQVFQVRMS</sequence>
<gene>
    <name evidence="2" type="ORF">HBR001_LOCUS713</name>
</gene>
<keyword evidence="1" id="KW-0472">Membrane</keyword>
<dbReference type="AlphaFoldDB" id="A0AAV0T2C3"/>
<name>A0AAV0T2C3_HYABA</name>
<feature type="transmembrane region" description="Helical" evidence="1">
    <location>
        <begin position="87"/>
        <end position="108"/>
    </location>
</feature>
<dbReference type="SUPFAM" id="SSF53335">
    <property type="entry name" value="S-adenosyl-L-methionine-dependent methyltransferases"/>
    <property type="match status" value="1"/>
</dbReference>
<evidence type="ECO:0000256" key="1">
    <source>
        <dbReference type="SAM" id="Phobius"/>
    </source>
</evidence>